<dbReference type="PANTHER" id="PTHR28629">
    <property type="entry name" value="TRIOKINASE/FMN CYCLASE"/>
    <property type="match status" value="1"/>
</dbReference>
<evidence type="ECO:0000256" key="4">
    <source>
        <dbReference type="ARBA" id="ARBA00018932"/>
    </source>
</evidence>
<dbReference type="GO" id="GO:0034012">
    <property type="term" value="F:FAD-AMP lyase (cyclizing) activity"/>
    <property type="evidence" value="ECO:0007669"/>
    <property type="project" value="UniProtKB-EC"/>
</dbReference>
<protein>
    <recommendedName>
        <fullName evidence="4">Triokinase/FMN cyclase</fullName>
        <ecNumber evidence="2">2.7.1.28</ecNumber>
        <ecNumber evidence="1">2.7.1.29</ecNumber>
        <ecNumber evidence="3">4.6.1.15</ecNumber>
    </recommendedName>
    <alternativeName>
        <fullName evidence="10">Bifunctional ATP-dependent dihydroxyacetone kinase/FAD-AMP lyase (cyclizing)</fullName>
    </alternativeName>
</protein>
<evidence type="ECO:0000256" key="11">
    <source>
        <dbReference type="ARBA" id="ARBA00045490"/>
    </source>
</evidence>
<evidence type="ECO:0000256" key="7">
    <source>
        <dbReference type="ARBA" id="ARBA00022777"/>
    </source>
</evidence>
<dbReference type="GO" id="GO:0019563">
    <property type="term" value="P:glycerol catabolic process"/>
    <property type="evidence" value="ECO:0007669"/>
    <property type="project" value="TreeGrafter"/>
</dbReference>
<dbReference type="GO" id="GO:0004371">
    <property type="term" value="F:glycerone kinase activity"/>
    <property type="evidence" value="ECO:0007669"/>
    <property type="project" value="UniProtKB-EC"/>
</dbReference>
<dbReference type="FunFam" id="1.25.40.340:FF:000002">
    <property type="entry name" value="Dihydroxyacetone kinase, L subunit"/>
    <property type="match status" value="1"/>
</dbReference>
<dbReference type="EMBL" id="JARGDH010000002">
    <property type="protein sequence ID" value="KAL0276472.1"/>
    <property type="molecule type" value="Genomic_DNA"/>
</dbReference>
<evidence type="ECO:0000259" key="16">
    <source>
        <dbReference type="PROSITE" id="PS51480"/>
    </source>
</evidence>
<evidence type="ECO:0000256" key="6">
    <source>
        <dbReference type="ARBA" id="ARBA00022741"/>
    </source>
</evidence>
<dbReference type="GO" id="GO:0005524">
    <property type="term" value="F:ATP binding"/>
    <property type="evidence" value="ECO:0007669"/>
    <property type="project" value="UniProtKB-KW"/>
</dbReference>
<dbReference type="Pfam" id="PF02734">
    <property type="entry name" value="Dak2"/>
    <property type="match status" value="1"/>
</dbReference>
<dbReference type="PROSITE" id="PS51480">
    <property type="entry name" value="DHAL"/>
    <property type="match status" value="1"/>
</dbReference>
<evidence type="ECO:0000256" key="9">
    <source>
        <dbReference type="ARBA" id="ARBA00023285"/>
    </source>
</evidence>
<comment type="catalytic activity">
    <reaction evidence="15">
        <text>dihydroxyacetone + ATP = dihydroxyacetone phosphate + ADP + H(+)</text>
        <dbReference type="Rhea" id="RHEA:15773"/>
        <dbReference type="ChEBI" id="CHEBI:15378"/>
        <dbReference type="ChEBI" id="CHEBI:16016"/>
        <dbReference type="ChEBI" id="CHEBI:30616"/>
        <dbReference type="ChEBI" id="CHEBI:57642"/>
        <dbReference type="ChEBI" id="CHEBI:456216"/>
        <dbReference type="EC" id="2.7.1.29"/>
    </reaction>
</comment>
<dbReference type="GO" id="GO:0005829">
    <property type="term" value="C:cytosol"/>
    <property type="evidence" value="ECO:0007669"/>
    <property type="project" value="TreeGrafter"/>
</dbReference>
<dbReference type="EC" id="4.6.1.15" evidence="3"/>
<dbReference type="InterPro" id="IPR004006">
    <property type="entry name" value="DhaK_dom"/>
</dbReference>
<evidence type="ECO:0000256" key="1">
    <source>
        <dbReference type="ARBA" id="ARBA00012107"/>
    </source>
</evidence>
<evidence type="ECO:0000256" key="10">
    <source>
        <dbReference type="ARBA" id="ARBA00032426"/>
    </source>
</evidence>
<comment type="function">
    <text evidence="11">Catalyzes both the phosphorylation of dihydroxyacetone and of glyceraldehyde, and the splitting of ribonucleoside diphosphate-X compounds among which FAD is the best substrate. Represses IFIH1-mediated cellular antiviral response.</text>
</comment>
<dbReference type="Gene3D" id="3.40.50.10440">
    <property type="entry name" value="Dihydroxyacetone kinase, domain 1"/>
    <property type="match status" value="1"/>
</dbReference>
<dbReference type="SMART" id="SM01120">
    <property type="entry name" value="Dak2"/>
    <property type="match status" value="1"/>
</dbReference>
<evidence type="ECO:0000256" key="12">
    <source>
        <dbReference type="ARBA" id="ARBA00046681"/>
    </source>
</evidence>
<keyword evidence="6" id="KW-0547">Nucleotide-binding</keyword>
<comment type="subunit">
    <text evidence="12">Homodimer. Interacts with IFIH1 (via the CARD domains), the interaction is inhibited by viral infection.</text>
</comment>
<feature type="domain" description="DhaL" evidence="16">
    <location>
        <begin position="374"/>
        <end position="575"/>
    </location>
</feature>
<dbReference type="InterPro" id="IPR036117">
    <property type="entry name" value="DhaL_dom_sf"/>
</dbReference>
<dbReference type="PROSITE" id="PS51481">
    <property type="entry name" value="DHAK"/>
    <property type="match status" value="1"/>
</dbReference>
<comment type="caution">
    <text evidence="18">The sequence shown here is derived from an EMBL/GenBank/DDBJ whole genome shotgun (WGS) entry which is preliminary data.</text>
</comment>
<keyword evidence="8" id="KW-0067">ATP-binding</keyword>
<feature type="domain" description="DhaK" evidence="17">
    <location>
        <begin position="9"/>
        <end position="337"/>
    </location>
</feature>
<comment type="catalytic activity">
    <reaction evidence="13">
        <text>D-glyceraldehyde + ATP = D-glyceraldehyde 3-phosphate + ADP + H(+)</text>
        <dbReference type="Rhea" id="RHEA:13941"/>
        <dbReference type="ChEBI" id="CHEBI:15378"/>
        <dbReference type="ChEBI" id="CHEBI:17378"/>
        <dbReference type="ChEBI" id="CHEBI:30616"/>
        <dbReference type="ChEBI" id="CHEBI:59776"/>
        <dbReference type="ChEBI" id="CHEBI:456216"/>
        <dbReference type="EC" id="2.7.1.28"/>
    </reaction>
</comment>
<dbReference type="InterPro" id="IPR050861">
    <property type="entry name" value="Dihydroxyacetone_Kinase"/>
</dbReference>
<dbReference type="Gene3D" id="3.30.1180.20">
    <property type="entry name" value="Dihydroxyacetone kinase, domain 2"/>
    <property type="match status" value="1"/>
</dbReference>
<dbReference type="GO" id="GO:0050354">
    <property type="term" value="F:triokinase activity"/>
    <property type="evidence" value="ECO:0007669"/>
    <property type="project" value="UniProtKB-EC"/>
</dbReference>
<comment type="catalytic activity">
    <reaction evidence="14">
        <text>FAD = riboflavin cyclic-4',5'-phosphate + AMP + H(+)</text>
        <dbReference type="Rhea" id="RHEA:13729"/>
        <dbReference type="ChEBI" id="CHEBI:15378"/>
        <dbReference type="ChEBI" id="CHEBI:57692"/>
        <dbReference type="ChEBI" id="CHEBI:76202"/>
        <dbReference type="ChEBI" id="CHEBI:456215"/>
        <dbReference type="EC" id="4.6.1.15"/>
    </reaction>
</comment>
<dbReference type="Pfam" id="PF02733">
    <property type="entry name" value="Dak1"/>
    <property type="match status" value="1"/>
</dbReference>
<organism evidence="18">
    <name type="scientific">Menopon gallinae</name>
    <name type="common">poultry shaft louse</name>
    <dbReference type="NCBI Taxonomy" id="328185"/>
    <lineage>
        <taxon>Eukaryota</taxon>
        <taxon>Metazoa</taxon>
        <taxon>Ecdysozoa</taxon>
        <taxon>Arthropoda</taxon>
        <taxon>Hexapoda</taxon>
        <taxon>Insecta</taxon>
        <taxon>Pterygota</taxon>
        <taxon>Neoptera</taxon>
        <taxon>Paraneoptera</taxon>
        <taxon>Psocodea</taxon>
        <taxon>Troctomorpha</taxon>
        <taxon>Phthiraptera</taxon>
        <taxon>Amblycera</taxon>
        <taxon>Menoponidae</taxon>
        <taxon>Menopon</taxon>
    </lineage>
</organism>
<evidence type="ECO:0000256" key="15">
    <source>
        <dbReference type="ARBA" id="ARBA00048898"/>
    </source>
</evidence>
<evidence type="ECO:0000256" key="5">
    <source>
        <dbReference type="ARBA" id="ARBA00022679"/>
    </source>
</evidence>
<dbReference type="SUPFAM" id="SSF101473">
    <property type="entry name" value="DhaL-like"/>
    <property type="match status" value="1"/>
</dbReference>
<evidence type="ECO:0000256" key="3">
    <source>
        <dbReference type="ARBA" id="ARBA00012578"/>
    </source>
</evidence>
<evidence type="ECO:0000259" key="17">
    <source>
        <dbReference type="PROSITE" id="PS51481"/>
    </source>
</evidence>
<dbReference type="Gene3D" id="1.25.40.340">
    <property type="match status" value="1"/>
</dbReference>
<name>A0AAW2I467_9NEOP</name>
<gene>
    <name evidence="18" type="ORF">PYX00_004034</name>
</gene>
<proteinExistence type="predicted"/>
<dbReference type="EC" id="2.7.1.29" evidence="1"/>
<dbReference type="PANTHER" id="PTHR28629:SF4">
    <property type="entry name" value="TRIOKINASE_FMN CYCLASE"/>
    <property type="match status" value="1"/>
</dbReference>
<evidence type="ECO:0000256" key="13">
    <source>
        <dbReference type="ARBA" id="ARBA00047974"/>
    </source>
</evidence>
<dbReference type="AlphaFoldDB" id="A0AAW2I467"/>
<keyword evidence="7" id="KW-0418">Kinase</keyword>
<keyword evidence="9" id="KW-0170">Cobalt</keyword>
<dbReference type="SUPFAM" id="SSF82549">
    <property type="entry name" value="DAK1/DegV-like"/>
    <property type="match status" value="1"/>
</dbReference>
<dbReference type="EC" id="2.7.1.28" evidence="2"/>
<reference evidence="18" key="1">
    <citation type="journal article" date="2024" name="Gigascience">
        <title>Chromosome-level genome of the poultry shaft louse Menopon gallinae provides insight into the host-switching and adaptive evolution of parasitic lice.</title>
        <authorList>
            <person name="Xu Y."/>
            <person name="Ma L."/>
            <person name="Liu S."/>
            <person name="Liang Y."/>
            <person name="Liu Q."/>
            <person name="He Z."/>
            <person name="Tian L."/>
            <person name="Duan Y."/>
            <person name="Cai W."/>
            <person name="Li H."/>
            <person name="Song F."/>
        </authorList>
    </citation>
    <scope>NUCLEOTIDE SEQUENCE</scope>
    <source>
        <strain evidence="18">Cailab_2023a</strain>
    </source>
</reference>
<dbReference type="InterPro" id="IPR004007">
    <property type="entry name" value="DhaL_dom"/>
</dbReference>
<keyword evidence="5" id="KW-0808">Transferase</keyword>
<evidence type="ECO:0000256" key="14">
    <source>
        <dbReference type="ARBA" id="ARBA00048526"/>
    </source>
</evidence>
<accession>A0AAW2I467</accession>
<dbReference type="FunFam" id="3.40.50.10440:FF:000001">
    <property type="entry name" value="Dihydroxyacetone kinase, DhaK subunit"/>
    <property type="match status" value="1"/>
</dbReference>
<sequence>MSTKKLINAPSACMRECLYGFSRSFPSLSFHDGEALILNKIPNEARTVAILSGGGSGHEPFPSGYVGEGMLTGSISGSVFTSPPKRQILRAIQKLAESNKEVFVIIPNYIGDRLNFGLAIEAAKDEGIQVDSVVIGEDIALTTLGVTSDAKRRGMCGLIFAIKIAGFLAKEGQTMENIKGVMESLKENLASFGLCVEPCSVPGSGLLFSLEPDEMELGVGVHGEGGVKRIKLKTANETVRILVDPLIDHLNVGGNDEVVAIVNNLGSLSQLEQWIIAGELQRRLAKRQVILHRLYVGPLFTSLNMAGIQICLLKLTDEQNKQLFLRALDDPTAAPAWPGTVLSRPTAIPSLNKKRTSPQSISLSGGVLKDNEADIVKKCLVEGARRVLEKEELLNHLDSGCGDGDCGTTLSKLAREIIKGIKEKTLRFSQPSQMMYSLGEIAEETMGGTSGAIYGLFSMGASAEFSKHPTITPVTWGQAWLAGINLIKKYSAARIGDRTLLDALEPACETYMKVIEKIGPAKAFSAAFASGIEGCQKTQYMKSATGRAGSVGSSLSKEVDAGAFGVTLWLEAINNELNPSS</sequence>
<evidence type="ECO:0000256" key="2">
    <source>
        <dbReference type="ARBA" id="ARBA00012110"/>
    </source>
</evidence>
<evidence type="ECO:0000256" key="8">
    <source>
        <dbReference type="ARBA" id="ARBA00022840"/>
    </source>
</evidence>
<evidence type="ECO:0000313" key="18">
    <source>
        <dbReference type="EMBL" id="KAL0276472.1"/>
    </source>
</evidence>